<name>A0ABQ8EYD0_9FUNG</name>
<dbReference type="Proteomes" id="UP001648503">
    <property type="component" value="Unassembled WGS sequence"/>
</dbReference>
<dbReference type="EMBL" id="JAFCIX010000565">
    <property type="protein sequence ID" value="KAH6587352.1"/>
    <property type="molecule type" value="Genomic_DNA"/>
</dbReference>
<organism evidence="1 2">
    <name type="scientific">Batrachochytrium salamandrivorans</name>
    <dbReference type="NCBI Taxonomy" id="1357716"/>
    <lineage>
        <taxon>Eukaryota</taxon>
        <taxon>Fungi</taxon>
        <taxon>Fungi incertae sedis</taxon>
        <taxon>Chytridiomycota</taxon>
        <taxon>Chytridiomycota incertae sedis</taxon>
        <taxon>Chytridiomycetes</taxon>
        <taxon>Rhizophydiales</taxon>
        <taxon>Rhizophydiales incertae sedis</taxon>
        <taxon>Batrachochytrium</taxon>
    </lineage>
</organism>
<gene>
    <name evidence="1" type="ORF">BASA50_001281</name>
</gene>
<evidence type="ECO:0000313" key="1">
    <source>
        <dbReference type="EMBL" id="KAH6587352.1"/>
    </source>
</evidence>
<proteinExistence type="predicted"/>
<keyword evidence="2" id="KW-1185">Reference proteome</keyword>
<protein>
    <submittedName>
        <fullName evidence="1">Uncharacterized protein</fullName>
    </submittedName>
</protein>
<sequence>MLDQPQSTITQSEQQFHGISLQNMHRSQDAATQNTHSFMDDITRSLQESDKDRIWVEMDRLTKAYRMRNKIFFQIGNYIRAENQRALEINDIIKAIDFKLEKTGIRKPERLKLEKKSYDLKMVTYELAARHKEQSRSYINSMKRRNEMYAELQLLKENQELIAEHNSKNVFKVGLSHGSCYNTGILKKQYGKVLKDIDESLAEQKRIKGAMLLPGSDAFEDQSKKLDNTIRILQTIM</sequence>
<accession>A0ABQ8EYD0</accession>
<reference evidence="1 2" key="1">
    <citation type="submission" date="2021-02" db="EMBL/GenBank/DDBJ databases">
        <title>Variation within the Batrachochytrium salamandrivorans European outbreak.</title>
        <authorList>
            <person name="Kelly M."/>
            <person name="Pasmans F."/>
            <person name="Shea T.P."/>
            <person name="Munoz J.F."/>
            <person name="Carranza S."/>
            <person name="Cuomo C.A."/>
            <person name="Martel A."/>
        </authorList>
    </citation>
    <scope>NUCLEOTIDE SEQUENCE [LARGE SCALE GENOMIC DNA]</scope>
    <source>
        <strain evidence="1 2">AMFP18/2</strain>
    </source>
</reference>
<comment type="caution">
    <text evidence="1">The sequence shown here is derived from an EMBL/GenBank/DDBJ whole genome shotgun (WGS) entry which is preliminary data.</text>
</comment>
<evidence type="ECO:0000313" key="2">
    <source>
        <dbReference type="Proteomes" id="UP001648503"/>
    </source>
</evidence>